<reference evidence="2" key="1">
    <citation type="journal article" date="2022" name="bioRxiv">
        <title>Sequencing and chromosome-scale assembly of the giantPleurodeles waltlgenome.</title>
        <authorList>
            <person name="Brown T."/>
            <person name="Elewa A."/>
            <person name="Iarovenko S."/>
            <person name="Subramanian E."/>
            <person name="Araus A.J."/>
            <person name="Petzold A."/>
            <person name="Susuki M."/>
            <person name="Suzuki K.-i.T."/>
            <person name="Hayashi T."/>
            <person name="Toyoda A."/>
            <person name="Oliveira C."/>
            <person name="Osipova E."/>
            <person name="Leigh N.D."/>
            <person name="Simon A."/>
            <person name="Yun M.H."/>
        </authorList>
    </citation>
    <scope>NUCLEOTIDE SEQUENCE</scope>
    <source>
        <strain evidence="2">20211129_DDA</strain>
        <tissue evidence="2">Liver</tissue>
    </source>
</reference>
<proteinExistence type="predicted"/>
<keyword evidence="3" id="KW-1185">Reference proteome</keyword>
<feature type="region of interest" description="Disordered" evidence="1">
    <location>
        <begin position="94"/>
        <end position="130"/>
    </location>
</feature>
<evidence type="ECO:0000313" key="2">
    <source>
        <dbReference type="EMBL" id="KAJ1179851.1"/>
    </source>
</evidence>
<name>A0AAV7TTS5_PLEWA</name>
<sequence>MGSAAPASAYWPGQGDPYKRCSSACGIPFWISPGGSPRQGLRRGALSAVPGLKTTSWKKCKCRTGLRANPTPEQAVKERSRVLLEAKQFAANPFATLQEYRDSDPEWGDRSDSDNSTHGPSLTPRSADDI</sequence>
<accession>A0AAV7TTS5</accession>
<dbReference type="Proteomes" id="UP001066276">
    <property type="component" value="Chromosome 3_2"/>
</dbReference>
<feature type="compositionally biased region" description="Basic and acidic residues" evidence="1">
    <location>
        <begin position="99"/>
        <end position="115"/>
    </location>
</feature>
<comment type="caution">
    <text evidence="2">The sequence shown here is derived from an EMBL/GenBank/DDBJ whole genome shotgun (WGS) entry which is preliminary data.</text>
</comment>
<dbReference type="AlphaFoldDB" id="A0AAV7TTS5"/>
<protein>
    <submittedName>
        <fullName evidence="2">Uncharacterized protein</fullName>
    </submittedName>
</protein>
<evidence type="ECO:0000313" key="3">
    <source>
        <dbReference type="Proteomes" id="UP001066276"/>
    </source>
</evidence>
<organism evidence="2 3">
    <name type="scientific">Pleurodeles waltl</name>
    <name type="common">Iberian ribbed newt</name>
    <dbReference type="NCBI Taxonomy" id="8319"/>
    <lineage>
        <taxon>Eukaryota</taxon>
        <taxon>Metazoa</taxon>
        <taxon>Chordata</taxon>
        <taxon>Craniata</taxon>
        <taxon>Vertebrata</taxon>
        <taxon>Euteleostomi</taxon>
        <taxon>Amphibia</taxon>
        <taxon>Batrachia</taxon>
        <taxon>Caudata</taxon>
        <taxon>Salamandroidea</taxon>
        <taxon>Salamandridae</taxon>
        <taxon>Pleurodelinae</taxon>
        <taxon>Pleurodeles</taxon>
    </lineage>
</organism>
<evidence type="ECO:0000256" key="1">
    <source>
        <dbReference type="SAM" id="MobiDB-lite"/>
    </source>
</evidence>
<gene>
    <name evidence="2" type="ORF">NDU88_005084</name>
</gene>
<dbReference type="EMBL" id="JANPWB010000006">
    <property type="protein sequence ID" value="KAJ1179851.1"/>
    <property type="molecule type" value="Genomic_DNA"/>
</dbReference>